<proteinExistence type="predicted"/>
<dbReference type="AlphaFoldDB" id="A0A562SJB2"/>
<evidence type="ECO:0000313" key="2">
    <source>
        <dbReference type="Proteomes" id="UP000316167"/>
    </source>
</evidence>
<evidence type="ECO:0000313" key="1">
    <source>
        <dbReference type="EMBL" id="TWI81183.1"/>
    </source>
</evidence>
<dbReference type="RefSeq" id="WP_144886389.1">
    <property type="nucleotide sequence ID" value="NZ_VLLE01000004.1"/>
</dbReference>
<sequence>MSEITELLANYDGEPKYKVQLQKVFEAWQIEPATMKEIEVRTGIDRANICRYVATLRKAKLIAALNKRECKITKKTATEFTTDPGLFPALTQSVLFAQ</sequence>
<keyword evidence="2" id="KW-1185">Reference proteome</keyword>
<dbReference type="EMBL" id="VLLE01000004">
    <property type="protein sequence ID" value="TWI81183.1"/>
    <property type="molecule type" value="Genomic_DNA"/>
</dbReference>
<dbReference type="Proteomes" id="UP000316167">
    <property type="component" value="Unassembled WGS sequence"/>
</dbReference>
<name>A0A562SJB2_9BACT</name>
<reference evidence="1 2" key="1">
    <citation type="journal article" date="2015" name="Stand. Genomic Sci.">
        <title>Genomic Encyclopedia of Bacterial and Archaeal Type Strains, Phase III: the genomes of soil and plant-associated and newly described type strains.</title>
        <authorList>
            <person name="Whitman W.B."/>
            <person name="Woyke T."/>
            <person name="Klenk H.P."/>
            <person name="Zhou Y."/>
            <person name="Lilburn T.G."/>
            <person name="Beck B.J."/>
            <person name="De Vos P."/>
            <person name="Vandamme P."/>
            <person name="Eisen J.A."/>
            <person name="Garrity G."/>
            <person name="Hugenholtz P."/>
            <person name="Kyrpides N.C."/>
        </authorList>
    </citation>
    <scope>NUCLEOTIDE SEQUENCE [LARGE SCALE GENOMIC DNA]</scope>
    <source>
        <strain evidence="1 2">CGMCC 1.7271</strain>
    </source>
</reference>
<protein>
    <submittedName>
        <fullName evidence="1">Uncharacterized protein</fullName>
    </submittedName>
</protein>
<gene>
    <name evidence="1" type="ORF">IQ13_2199</name>
</gene>
<organism evidence="1 2">
    <name type="scientific">Lacibacter cauensis</name>
    <dbReference type="NCBI Taxonomy" id="510947"/>
    <lineage>
        <taxon>Bacteria</taxon>
        <taxon>Pseudomonadati</taxon>
        <taxon>Bacteroidota</taxon>
        <taxon>Chitinophagia</taxon>
        <taxon>Chitinophagales</taxon>
        <taxon>Chitinophagaceae</taxon>
        <taxon>Lacibacter</taxon>
    </lineage>
</organism>
<accession>A0A562SJB2</accession>
<dbReference type="OrthoDB" id="982995at2"/>
<comment type="caution">
    <text evidence="1">The sequence shown here is derived from an EMBL/GenBank/DDBJ whole genome shotgun (WGS) entry which is preliminary data.</text>
</comment>